<proteinExistence type="predicted"/>
<sequence length="70" mass="8055">MHNKVDNKSIMQEDSRAAKTYPSRETVKGFCLGKCKFTLNFQEGCTLMTNSREFPLRFYSNIKQTLGNSI</sequence>
<reference evidence="3" key="1">
    <citation type="submission" date="2011-05" db="EMBL/GenBank/DDBJ databases">
        <authorList>
            <person name="Richards S.R."/>
            <person name="Qu J."/>
            <person name="Jiang H."/>
            <person name="Jhangiani S.N."/>
            <person name="Agravi P."/>
            <person name="Goodspeed R."/>
            <person name="Gross S."/>
            <person name="Mandapat C."/>
            <person name="Jackson L."/>
            <person name="Mathew T."/>
            <person name="Pu L."/>
            <person name="Thornton R."/>
            <person name="Saada N."/>
            <person name="Wilczek-Boney K.B."/>
            <person name="Lee S."/>
            <person name="Kovar C."/>
            <person name="Wu Y."/>
            <person name="Scherer S.E."/>
            <person name="Worley K.C."/>
            <person name="Muzny D.M."/>
            <person name="Gibbs R."/>
        </authorList>
    </citation>
    <scope>NUCLEOTIDE SEQUENCE</scope>
    <source>
        <strain evidence="3">Brora</strain>
    </source>
</reference>
<dbReference type="EnsemblMetazoa" id="SMAR011500-RA">
    <property type="protein sequence ID" value="SMAR011500-PA"/>
    <property type="gene ID" value="SMAR011500"/>
</dbReference>
<dbReference type="EMBL" id="JH432065">
    <property type="status" value="NOT_ANNOTATED_CDS"/>
    <property type="molecule type" value="Genomic_DNA"/>
</dbReference>
<name>T1JCI6_STRMM</name>
<dbReference type="AlphaFoldDB" id="T1JCI6"/>
<dbReference type="HOGENOM" id="CLU_2761018_0_0_1"/>
<evidence type="ECO:0000313" key="2">
    <source>
        <dbReference type="EnsemblMetazoa" id="SMAR011500-PA"/>
    </source>
</evidence>
<accession>T1JCI6</accession>
<evidence type="ECO:0000256" key="1">
    <source>
        <dbReference type="SAM" id="MobiDB-lite"/>
    </source>
</evidence>
<reference evidence="2" key="2">
    <citation type="submission" date="2015-02" db="UniProtKB">
        <authorList>
            <consortium name="EnsemblMetazoa"/>
        </authorList>
    </citation>
    <scope>IDENTIFICATION</scope>
</reference>
<evidence type="ECO:0000313" key="3">
    <source>
        <dbReference type="Proteomes" id="UP000014500"/>
    </source>
</evidence>
<keyword evidence="3" id="KW-1185">Reference proteome</keyword>
<protein>
    <submittedName>
        <fullName evidence="2">Uncharacterized protein</fullName>
    </submittedName>
</protein>
<organism evidence="2 3">
    <name type="scientific">Strigamia maritima</name>
    <name type="common">European centipede</name>
    <name type="synonym">Geophilus maritimus</name>
    <dbReference type="NCBI Taxonomy" id="126957"/>
    <lineage>
        <taxon>Eukaryota</taxon>
        <taxon>Metazoa</taxon>
        <taxon>Ecdysozoa</taxon>
        <taxon>Arthropoda</taxon>
        <taxon>Myriapoda</taxon>
        <taxon>Chilopoda</taxon>
        <taxon>Pleurostigmophora</taxon>
        <taxon>Geophilomorpha</taxon>
        <taxon>Linotaeniidae</taxon>
        <taxon>Strigamia</taxon>
    </lineage>
</organism>
<feature type="compositionally biased region" description="Basic and acidic residues" evidence="1">
    <location>
        <begin position="1"/>
        <end position="17"/>
    </location>
</feature>
<feature type="region of interest" description="Disordered" evidence="1">
    <location>
        <begin position="1"/>
        <end position="22"/>
    </location>
</feature>
<dbReference type="Proteomes" id="UP000014500">
    <property type="component" value="Unassembled WGS sequence"/>
</dbReference>